<dbReference type="EMBL" id="JACHGF010000002">
    <property type="protein sequence ID" value="MBB5283289.1"/>
    <property type="molecule type" value="Genomic_DNA"/>
</dbReference>
<organism evidence="1 2">
    <name type="scientific">Rhabdobacter roseus</name>
    <dbReference type="NCBI Taxonomy" id="1655419"/>
    <lineage>
        <taxon>Bacteria</taxon>
        <taxon>Pseudomonadati</taxon>
        <taxon>Bacteroidota</taxon>
        <taxon>Cytophagia</taxon>
        <taxon>Cytophagales</taxon>
        <taxon>Cytophagaceae</taxon>
        <taxon>Rhabdobacter</taxon>
    </lineage>
</organism>
<dbReference type="SUPFAM" id="SSF52317">
    <property type="entry name" value="Class I glutamine amidotransferase-like"/>
    <property type="match status" value="1"/>
</dbReference>
<dbReference type="SUPFAM" id="SSF102588">
    <property type="entry name" value="LmbE-like"/>
    <property type="match status" value="1"/>
</dbReference>
<dbReference type="Gene3D" id="3.40.50.10320">
    <property type="entry name" value="LmbE-like"/>
    <property type="match status" value="1"/>
</dbReference>
<keyword evidence="2" id="KW-1185">Reference proteome</keyword>
<dbReference type="InterPro" id="IPR029062">
    <property type="entry name" value="Class_I_gatase-like"/>
</dbReference>
<dbReference type="CDD" id="cd03143">
    <property type="entry name" value="A4_beta-galactosidase_middle_domain"/>
    <property type="match status" value="1"/>
</dbReference>
<dbReference type="PANTHER" id="PTHR12993:SF11">
    <property type="entry name" value="N-ACETYLGLUCOSAMINYL-PHOSPHATIDYLINOSITOL DE-N-ACETYLASE"/>
    <property type="match status" value="1"/>
</dbReference>
<proteinExistence type="predicted"/>
<name>A0A840TUC5_9BACT</name>
<gene>
    <name evidence="1" type="ORF">HNQ92_001415</name>
</gene>
<dbReference type="Gene3D" id="3.40.50.880">
    <property type="match status" value="1"/>
</dbReference>
<protein>
    <submittedName>
        <fullName evidence="1">LmbE family N-acetylglucosaminyl deacetylase</fullName>
    </submittedName>
</protein>
<dbReference type="PANTHER" id="PTHR12993">
    <property type="entry name" value="N-ACETYLGLUCOSAMINYL-PHOSPHATIDYLINOSITOL DE-N-ACETYLASE-RELATED"/>
    <property type="match status" value="1"/>
</dbReference>
<comment type="caution">
    <text evidence="1">The sequence shown here is derived from an EMBL/GenBank/DDBJ whole genome shotgun (WGS) entry which is preliminary data.</text>
</comment>
<dbReference type="InterPro" id="IPR003737">
    <property type="entry name" value="GlcNAc_PI_deacetylase-related"/>
</dbReference>
<dbReference type="InterPro" id="IPR024078">
    <property type="entry name" value="LmbE-like_dom_sf"/>
</dbReference>
<sequence length="829" mass="92864">MRPTFTYILFLILLGGGPHSGVRAQTPSPSSSAIFQQFKKLDVLGSVLYLAAHPDDENTLMLAYLAQDRLARTAYLSLTRGDGGQNLIGSEQGYKIGLIRTQELLAARRIDGAQQFFSRAYDFGFSKTRDETLDFWGKEKVLGDVVWLIRKYQPDVMITRFPPDERAGHGHHQASAYLAEEAFRLAADPSAYPEQLKEVKTWKTKRVVWNGYSRGFANQPPDEEGKPYISVQIGGYNPLLGQSYTEIAARSRSQHKSQGFGASPIRDLRTDYLIHKDGEPAQKDLFDGVDVSWNRVKGSQEVARLVKQAIQGFSVENPAASVPTLVKIHQALAKLDQGNTYVQAKKEEVQQLIQQCLGLWFESNPADFAVVPGERIMLSTNVVNRAKYPVKLVSMKWTGRTSDSTLNLTLEPFKGYNYLTTVPVPAQLDNSQPYWLKKPLDKGIFQIDNQRDVGYPENRPPTFTEFTFEVDGQRFTYSKPWIYKFSDPVEGEMYQPFELRPPVTTTLNEPVYIFTGPEPQSVEVLVQAHKSNVKGTLRLEVPPSWKVTPASIEFNVDEKYLEPSFTFTVQPPAQAGEGTLRAVVDVNGQAYTQSLRSIKYPHIPVQSVFPASEAKVARLDVKNKAQRVGYIAGAGDEVPAALRQMGSQVTFLNEAQLSGDLSHYDAIVVGVRAYNTEDRLAVYQQKLLSYVEKGGTLVVQYATASGLKVPQIGPYPLSIGRDRVTEEDADMQFLKPEHPLLNYPNKITRQDFEGWVQERGLYFATKWDPRYQTILASHDQGEPPLEGSLLYASYGKGHYMYTGLSFFRELPAGVTGAYRLFANLISVGK</sequence>
<evidence type="ECO:0000313" key="1">
    <source>
        <dbReference type="EMBL" id="MBB5283289.1"/>
    </source>
</evidence>
<dbReference type="RefSeq" id="WP_184172556.1">
    <property type="nucleotide sequence ID" value="NZ_JACHGF010000002.1"/>
</dbReference>
<dbReference type="AlphaFoldDB" id="A0A840TUC5"/>
<reference evidence="1 2" key="1">
    <citation type="submission" date="2020-08" db="EMBL/GenBank/DDBJ databases">
        <title>Genomic Encyclopedia of Type Strains, Phase IV (KMG-IV): sequencing the most valuable type-strain genomes for metagenomic binning, comparative biology and taxonomic classification.</title>
        <authorList>
            <person name="Goeker M."/>
        </authorList>
    </citation>
    <scope>NUCLEOTIDE SEQUENCE [LARGE SCALE GENOMIC DNA]</scope>
    <source>
        <strain evidence="1 2">DSM 105074</strain>
    </source>
</reference>
<accession>A0A840TUC5</accession>
<dbReference type="Proteomes" id="UP000557307">
    <property type="component" value="Unassembled WGS sequence"/>
</dbReference>
<dbReference type="Pfam" id="PF02585">
    <property type="entry name" value="PIG-L"/>
    <property type="match status" value="1"/>
</dbReference>
<evidence type="ECO:0000313" key="2">
    <source>
        <dbReference type="Proteomes" id="UP000557307"/>
    </source>
</evidence>
<dbReference type="GO" id="GO:0016811">
    <property type="term" value="F:hydrolase activity, acting on carbon-nitrogen (but not peptide) bonds, in linear amides"/>
    <property type="evidence" value="ECO:0007669"/>
    <property type="project" value="TreeGrafter"/>
</dbReference>